<dbReference type="EMBL" id="CAJGYM010000230">
    <property type="protein sequence ID" value="CAD6200052.1"/>
    <property type="molecule type" value="Genomic_DNA"/>
</dbReference>
<dbReference type="AlphaFoldDB" id="A0A8S1HXF6"/>
<reference evidence="3" key="1">
    <citation type="submission" date="2020-10" db="EMBL/GenBank/DDBJ databases">
        <authorList>
            <person name="Kikuchi T."/>
        </authorList>
    </citation>
    <scope>NUCLEOTIDE SEQUENCE</scope>
    <source>
        <strain evidence="3">NKZ352</strain>
    </source>
</reference>
<protein>
    <submittedName>
        <fullName evidence="3">Uncharacterized protein</fullName>
    </submittedName>
</protein>
<proteinExistence type="predicted"/>
<evidence type="ECO:0000256" key="1">
    <source>
        <dbReference type="SAM" id="MobiDB-lite"/>
    </source>
</evidence>
<keyword evidence="4" id="KW-1185">Reference proteome</keyword>
<name>A0A8S1HXF6_9PELO</name>
<sequence length="98" mass="11059">MKCTLIALIVLWLAVEITGRKRHRHREMDPVEEEDYVDEIIAEFETGTKPTKIPSSTTKALTTSTYPPRMVILPEMTATPELNRDATASPSKPMTLVF</sequence>
<feature type="region of interest" description="Disordered" evidence="1">
    <location>
        <begin position="77"/>
        <end position="98"/>
    </location>
</feature>
<evidence type="ECO:0000313" key="4">
    <source>
        <dbReference type="Proteomes" id="UP000835052"/>
    </source>
</evidence>
<evidence type="ECO:0000313" key="3">
    <source>
        <dbReference type="EMBL" id="CAD6200052.1"/>
    </source>
</evidence>
<organism evidence="3 4">
    <name type="scientific">Caenorhabditis auriculariae</name>
    <dbReference type="NCBI Taxonomy" id="2777116"/>
    <lineage>
        <taxon>Eukaryota</taxon>
        <taxon>Metazoa</taxon>
        <taxon>Ecdysozoa</taxon>
        <taxon>Nematoda</taxon>
        <taxon>Chromadorea</taxon>
        <taxon>Rhabditida</taxon>
        <taxon>Rhabditina</taxon>
        <taxon>Rhabditomorpha</taxon>
        <taxon>Rhabditoidea</taxon>
        <taxon>Rhabditidae</taxon>
        <taxon>Peloderinae</taxon>
        <taxon>Caenorhabditis</taxon>
    </lineage>
</organism>
<evidence type="ECO:0000256" key="2">
    <source>
        <dbReference type="SAM" id="SignalP"/>
    </source>
</evidence>
<accession>A0A8S1HXF6</accession>
<keyword evidence="2" id="KW-0732">Signal</keyword>
<feature type="signal peptide" evidence="2">
    <location>
        <begin position="1"/>
        <end position="19"/>
    </location>
</feature>
<dbReference type="Proteomes" id="UP000835052">
    <property type="component" value="Unassembled WGS sequence"/>
</dbReference>
<comment type="caution">
    <text evidence="3">The sequence shown here is derived from an EMBL/GenBank/DDBJ whole genome shotgun (WGS) entry which is preliminary data.</text>
</comment>
<feature type="chain" id="PRO_5035932209" evidence="2">
    <location>
        <begin position="20"/>
        <end position="98"/>
    </location>
</feature>
<gene>
    <name evidence="3" type="ORF">CAUJ_LOCUS15951</name>
</gene>